<evidence type="ECO:0000313" key="2">
    <source>
        <dbReference type="Proteomes" id="UP000692954"/>
    </source>
</evidence>
<evidence type="ECO:0000313" key="1">
    <source>
        <dbReference type="EMBL" id="CAD8107842.1"/>
    </source>
</evidence>
<comment type="caution">
    <text evidence="1">The sequence shown here is derived from an EMBL/GenBank/DDBJ whole genome shotgun (WGS) entry which is preliminary data.</text>
</comment>
<dbReference type="EMBL" id="CAJJDN010000089">
    <property type="protein sequence ID" value="CAD8107842.1"/>
    <property type="molecule type" value="Genomic_DNA"/>
</dbReference>
<organism evidence="1 2">
    <name type="scientific">Paramecium sonneborni</name>
    <dbReference type="NCBI Taxonomy" id="65129"/>
    <lineage>
        <taxon>Eukaryota</taxon>
        <taxon>Sar</taxon>
        <taxon>Alveolata</taxon>
        <taxon>Ciliophora</taxon>
        <taxon>Intramacronucleata</taxon>
        <taxon>Oligohymenophorea</taxon>
        <taxon>Peniculida</taxon>
        <taxon>Parameciidae</taxon>
        <taxon>Paramecium</taxon>
    </lineage>
</organism>
<name>A0A8S1PXP5_9CILI</name>
<accession>A0A8S1PXP5</accession>
<keyword evidence="2" id="KW-1185">Reference proteome</keyword>
<gene>
    <name evidence="1" type="ORF">PSON_ATCC_30995.1.T0890232</name>
</gene>
<sequence>MLEQKYSSINLENVISSLKISQLILQLIFFFNKIHPFKIFQQELIQSEAFNSIIGRLNGLVNSMSFLIIQQPFIFFRMAESLLIFSFARFYDNISIKFTKRLTQIQLQITRENSENITLKIQKKTFQFHLANQNQLNFGDQYIFRRINQIFFIF</sequence>
<reference evidence="1" key="1">
    <citation type="submission" date="2021-01" db="EMBL/GenBank/DDBJ databases">
        <authorList>
            <consortium name="Genoscope - CEA"/>
            <person name="William W."/>
        </authorList>
    </citation>
    <scope>NUCLEOTIDE SEQUENCE</scope>
</reference>
<dbReference type="Proteomes" id="UP000692954">
    <property type="component" value="Unassembled WGS sequence"/>
</dbReference>
<dbReference type="AlphaFoldDB" id="A0A8S1PXP5"/>
<protein>
    <submittedName>
        <fullName evidence="1">Uncharacterized protein</fullName>
    </submittedName>
</protein>
<proteinExistence type="predicted"/>